<reference evidence="2" key="1">
    <citation type="submission" date="2023-05" db="EMBL/GenBank/DDBJ databases">
        <title>Genomic Catalog of Human Bladder Bacteria.</title>
        <authorList>
            <person name="Du J."/>
        </authorList>
    </citation>
    <scope>NUCLEOTIDE SEQUENCE</scope>
    <source>
        <strain evidence="2">UMB1304A</strain>
    </source>
</reference>
<feature type="compositionally biased region" description="Low complexity" evidence="1">
    <location>
        <begin position="235"/>
        <end position="249"/>
    </location>
</feature>
<accession>A0AAW6ZLH7</accession>
<dbReference type="EMBL" id="JASPDQ010000020">
    <property type="protein sequence ID" value="MDK8602376.1"/>
    <property type="molecule type" value="Genomic_DNA"/>
</dbReference>
<evidence type="ECO:0000313" key="2">
    <source>
        <dbReference type="EMBL" id="MDK8602376.1"/>
    </source>
</evidence>
<evidence type="ECO:0000313" key="3">
    <source>
        <dbReference type="Proteomes" id="UP001225576"/>
    </source>
</evidence>
<evidence type="ECO:0008006" key="4">
    <source>
        <dbReference type="Google" id="ProtNLM"/>
    </source>
</evidence>
<feature type="region of interest" description="Disordered" evidence="1">
    <location>
        <begin position="235"/>
        <end position="254"/>
    </location>
</feature>
<dbReference type="RefSeq" id="WP_285170802.1">
    <property type="nucleotide sequence ID" value="NZ_JASPDQ010000020.1"/>
</dbReference>
<sequence length="390" mass="41547">MTVQRVTEAVTATATPKGPGRVLLTIITPGQGSSGYYTPEVLERAATEKVFPRGTLGLVDHPTATEGVERPEGSLHNLALVLTEDARWDGEALVAEARVRSTYRDIVDEFHDFIGVSISAAAEIGDGGVIERLLPDPFNRIDLVSVPGRGGRVAAVLESARAREAMASDLVTRLQAALRAVDVGYYVDHDEQYVIYEPWGTTPTNLVRATYDASAPVPTLGTPEPVTRTVTYNPTTADAGPADAATPATESQEDTMAKTEIDEQELHQLRESASRAETLAQENTALKEAAEAAAKTMRERALADARAIVAESFGDNAPAFIVRAAESAATGEDFDPDTLRTEVTEAAAALTVDPATPNVGPYTITVNESDLGRMSAAEIAARINDHYFKG</sequence>
<dbReference type="Proteomes" id="UP001225576">
    <property type="component" value="Unassembled WGS sequence"/>
</dbReference>
<dbReference type="AlphaFoldDB" id="A0AAW6ZLH7"/>
<protein>
    <recommendedName>
        <fullName evidence="4">Capsid maturation protease</fullName>
    </recommendedName>
</protein>
<organism evidence="2 3">
    <name type="scientific">Trueperella bernardiae</name>
    <dbReference type="NCBI Taxonomy" id="59561"/>
    <lineage>
        <taxon>Bacteria</taxon>
        <taxon>Bacillati</taxon>
        <taxon>Actinomycetota</taxon>
        <taxon>Actinomycetes</taxon>
        <taxon>Actinomycetales</taxon>
        <taxon>Actinomycetaceae</taxon>
        <taxon>Trueperella</taxon>
    </lineage>
</organism>
<comment type="caution">
    <text evidence="2">The sequence shown here is derived from an EMBL/GenBank/DDBJ whole genome shotgun (WGS) entry which is preliminary data.</text>
</comment>
<proteinExistence type="predicted"/>
<gene>
    <name evidence="2" type="ORF">QP858_07895</name>
</gene>
<evidence type="ECO:0000256" key="1">
    <source>
        <dbReference type="SAM" id="MobiDB-lite"/>
    </source>
</evidence>
<name>A0AAW6ZLH7_9ACTO</name>